<dbReference type="Proteomes" id="UP000662200">
    <property type="component" value="Unassembled WGS sequence"/>
</dbReference>
<dbReference type="AlphaFoldDB" id="A0A8J3BTK5"/>
<gene>
    <name evidence="1" type="ORF">GCM10010124_36100</name>
</gene>
<reference evidence="1" key="2">
    <citation type="submission" date="2020-09" db="EMBL/GenBank/DDBJ databases">
        <authorList>
            <person name="Sun Q."/>
            <person name="Ohkuma M."/>
        </authorList>
    </citation>
    <scope>NUCLEOTIDE SEQUENCE</scope>
    <source>
        <strain evidence="1">JCM 3091</strain>
    </source>
</reference>
<sequence>MQIQPSVIHQSGRALCRSVAATVGLAAAVAATIATPTAASPAPPTAAQEGRDDPTPALLVRLSADLKRTVASDEIIAAATQLGETLVALRRAPNAGDSSAGFKASSVWAARGDGPFRMISDYLVYDWGCFGDDEICRESRPDLGYMAGHRLSDGHLLMLVWTPAGRPVSAKTAEGATMERSPGVRGWVMWARTRQPWQATVTVTRSDGRTYRLPHQPGGIIDRQP</sequence>
<dbReference type="RefSeq" id="WP_189115543.1">
    <property type="nucleotide sequence ID" value="NZ_BMQC01000017.1"/>
</dbReference>
<proteinExistence type="predicted"/>
<evidence type="ECO:0000313" key="2">
    <source>
        <dbReference type="Proteomes" id="UP000662200"/>
    </source>
</evidence>
<organism evidence="1 2">
    <name type="scientific">Pilimelia terevasa</name>
    <dbReference type="NCBI Taxonomy" id="53372"/>
    <lineage>
        <taxon>Bacteria</taxon>
        <taxon>Bacillati</taxon>
        <taxon>Actinomycetota</taxon>
        <taxon>Actinomycetes</taxon>
        <taxon>Micromonosporales</taxon>
        <taxon>Micromonosporaceae</taxon>
        <taxon>Pilimelia</taxon>
    </lineage>
</organism>
<name>A0A8J3BTK5_9ACTN</name>
<keyword evidence="2" id="KW-1185">Reference proteome</keyword>
<protein>
    <submittedName>
        <fullName evidence="1">Uncharacterized protein</fullName>
    </submittedName>
</protein>
<comment type="caution">
    <text evidence="1">The sequence shown here is derived from an EMBL/GenBank/DDBJ whole genome shotgun (WGS) entry which is preliminary data.</text>
</comment>
<dbReference type="EMBL" id="BMQC01000017">
    <property type="protein sequence ID" value="GGK40174.1"/>
    <property type="molecule type" value="Genomic_DNA"/>
</dbReference>
<accession>A0A8J3BTK5</accession>
<evidence type="ECO:0000313" key="1">
    <source>
        <dbReference type="EMBL" id="GGK40174.1"/>
    </source>
</evidence>
<reference evidence="1" key="1">
    <citation type="journal article" date="2014" name="Int. J. Syst. Evol. Microbiol.">
        <title>Complete genome sequence of Corynebacterium casei LMG S-19264T (=DSM 44701T), isolated from a smear-ripened cheese.</title>
        <authorList>
            <consortium name="US DOE Joint Genome Institute (JGI-PGF)"/>
            <person name="Walter F."/>
            <person name="Albersmeier A."/>
            <person name="Kalinowski J."/>
            <person name="Ruckert C."/>
        </authorList>
    </citation>
    <scope>NUCLEOTIDE SEQUENCE</scope>
    <source>
        <strain evidence="1">JCM 3091</strain>
    </source>
</reference>